<feature type="domain" description="Wadjet protein JetD C-terminal" evidence="1">
    <location>
        <begin position="216"/>
        <end position="401"/>
    </location>
</feature>
<dbReference type="OrthoDB" id="322908at2"/>
<evidence type="ECO:0000313" key="3">
    <source>
        <dbReference type="EMBL" id="SFK21148.1"/>
    </source>
</evidence>
<keyword evidence="4" id="KW-1185">Reference proteome</keyword>
<protein>
    <recommendedName>
        <fullName evidence="5">Wadjet protein JetD C-terminal domain-containing protein</fullName>
    </recommendedName>
</protein>
<sequence length="410" mass="47950">MDKWSDKQAVKQKALELWNKGVILKMLLEERNLLKMDLLSKEHPLKIKIDGPKSADIKDDFEKAMLFSSKWFMQSDLEVEYTEISSRLMGHQKVPAYVVFYSIYDFLAFIGKRHEYERLRKALMFMPPYLVSYIRKKPLSYLKYCSIFSKLTLIVNYLIRHPRPGIYLRELSLPSVDTKFIEKHKGILSEILDSVLPPEFIDQDENRSSGFEKRYGFLSKPERIRFRILDPRIKLPFISKECPDVTLDSQSFAGLTIDCQYVIVCENEISFLSLPKLPSCIGIFGSGYGFSALGQSQWLRSKKIIYWGDLDTHGLAILSEFRKTMFPCKVESILMDFDTLNKYKHYCVEEPKPRNNELMSLNEDESLAYRALVENKIGKEIGLEHVRLEQEFISWDEVTDILRKRIGELQ</sequence>
<dbReference type="InterPro" id="IPR024537">
    <property type="entry name" value="DUF3322"/>
</dbReference>
<organism evidence="3 4">
    <name type="scientific">Succinivibrio dextrinosolvens</name>
    <dbReference type="NCBI Taxonomy" id="83771"/>
    <lineage>
        <taxon>Bacteria</taxon>
        <taxon>Pseudomonadati</taxon>
        <taxon>Pseudomonadota</taxon>
        <taxon>Gammaproteobacteria</taxon>
        <taxon>Aeromonadales</taxon>
        <taxon>Succinivibrionaceae</taxon>
        <taxon>Succinivibrio</taxon>
    </lineage>
</organism>
<gene>
    <name evidence="3" type="ORF">SAMN04487865_10387</name>
</gene>
<accession>A0A662ZBL6</accession>
<reference evidence="3 4" key="1">
    <citation type="submission" date="2016-10" db="EMBL/GenBank/DDBJ databases">
        <authorList>
            <person name="Varghese N."/>
            <person name="Submissions S."/>
        </authorList>
    </citation>
    <scope>NUCLEOTIDE SEQUENCE [LARGE SCALE GENOMIC DNA]</scope>
    <source>
        <strain evidence="3 4">22B</strain>
    </source>
</reference>
<dbReference type="InterPro" id="IPR014544">
    <property type="entry name" value="UCP028408"/>
</dbReference>
<dbReference type="AlphaFoldDB" id="A0A662ZBL6"/>
<dbReference type="Pfam" id="PF09983">
    <property type="entry name" value="JetD_C"/>
    <property type="match status" value="1"/>
</dbReference>
<proteinExistence type="predicted"/>
<evidence type="ECO:0000259" key="2">
    <source>
        <dbReference type="Pfam" id="PF11795"/>
    </source>
</evidence>
<dbReference type="Proteomes" id="UP000243374">
    <property type="component" value="Unassembled WGS sequence"/>
</dbReference>
<dbReference type="EMBL" id="FOSF01000038">
    <property type="protein sequence ID" value="SFK21148.1"/>
    <property type="molecule type" value="Genomic_DNA"/>
</dbReference>
<evidence type="ECO:0008006" key="5">
    <source>
        <dbReference type="Google" id="ProtNLM"/>
    </source>
</evidence>
<dbReference type="Pfam" id="PF11795">
    <property type="entry name" value="DUF3322"/>
    <property type="match status" value="1"/>
</dbReference>
<dbReference type="PIRSF" id="PIRSF028408">
    <property type="entry name" value="UCP028408"/>
    <property type="match status" value="1"/>
</dbReference>
<dbReference type="RefSeq" id="WP_074841030.1">
    <property type="nucleotide sequence ID" value="NZ_CP047056.1"/>
</dbReference>
<dbReference type="InterPro" id="IPR024534">
    <property type="entry name" value="JetD_C"/>
</dbReference>
<feature type="domain" description="DUF3322" evidence="2">
    <location>
        <begin position="9"/>
        <end position="193"/>
    </location>
</feature>
<evidence type="ECO:0000259" key="1">
    <source>
        <dbReference type="Pfam" id="PF09983"/>
    </source>
</evidence>
<evidence type="ECO:0000313" key="4">
    <source>
        <dbReference type="Proteomes" id="UP000243374"/>
    </source>
</evidence>
<name>A0A662ZBL6_9GAMM</name>